<protein>
    <submittedName>
        <fullName evidence="1">Uncharacterized protein</fullName>
    </submittedName>
</protein>
<reference evidence="1" key="1">
    <citation type="submission" date="2022-10" db="EMBL/GenBank/DDBJ databases">
        <title>Complete Genome of Trichothecium roseum strain YXFP-22015, a Plant Pathogen Isolated from Citrus.</title>
        <authorList>
            <person name="Wang Y."/>
            <person name="Zhu L."/>
        </authorList>
    </citation>
    <scope>NUCLEOTIDE SEQUENCE</scope>
    <source>
        <strain evidence="1">YXFP-22015</strain>
    </source>
</reference>
<evidence type="ECO:0000313" key="2">
    <source>
        <dbReference type="Proteomes" id="UP001163324"/>
    </source>
</evidence>
<organism evidence="1 2">
    <name type="scientific">Trichothecium roseum</name>
    <dbReference type="NCBI Taxonomy" id="47278"/>
    <lineage>
        <taxon>Eukaryota</taxon>
        <taxon>Fungi</taxon>
        <taxon>Dikarya</taxon>
        <taxon>Ascomycota</taxon>
        <taxon>Pezizomycotina</taxon>
        <taxon>Sordariomycetes</taxon>
        <taxon>Hypocreomycetidae</taxon>
        <taxon>Hypocreales</taxon>
        <taxon>Hypocreales incertae sedis</taxon>
        <taxon>Trichothecium</taxon>
    </lineage>
</organism>
<evidence type="ECO:0000313" key="1">
    <source>
        <dbReference type="EMBL" id="KAI9904927.1"/>
    </source>
</evidence>
<proteinExistence type="predicted"/>
<name>A0ACC0VGA8_9HYPO</name>
<comment type="caution">
    <text evidence="1">The sequence shown here is derived from an EMBL/GenBank/DDBJ whole genome shotgun (WGS) entry which is preliminary data.</text>
</comment>
<gene>
    <name evidence="1" type="ORF">N3K66_001456</name>
</gene>
<sequence>MADEAPPAEPVLLFRPTKKRKAYRARPSAQDDENDNGDQQKQREQTGLGSRATTTARNRRNGEAPGDNNDDDDNDDDDNNNDNDSSSSSDSDDGNYDGVAAALRARSMRRKLHGVNFQSSSSSNSHGGRGADPWSLGNAPPDNAEDAGATQVVGMSNRFMHQTGLVKDHSAKHLNEFIASRLSSRTVAPNPPGDDPLPPGSTNTTTTTTAGTLRTAPAPQGVKQGRLEEVALPAAPARPPPQTQIAAPPKKVRLGPDGKPWRGRKRRASDDVKRDQLVEEFLHENRLDVYDVPKTDNNSASEADGAADERLAKEFRQQYLDDVARRQQSKKKKKQSKKQQPQNARPATEVLRGPKLGGSRNSRAQVRNQLLKEKKEAAAAKK</sequence>
<dbReference type="EMBL" id="CM047940">
    <property type="protein sequence ID" value="KAI9904927.1"/>
    <property type="molecule type" value="Genomic_DNA"/>
</dbReference>
<keyword evidence="2" id="KW-1185">Reference proteome</keyword>
<dbReference type="Proteomes" id="UP001163324">
    <property type="component" value="Chromosome 1"/>
</dbReference>
<accession>A0ACC0VGA8</accession>